<gene>
    <name evidence="2" type="ORF">Tci_927396</name>
</gene>
<comment type="caution">
    <text evidence="2">The sequence shown here is derived from an EMBL/GenBank/DDBJ whole genome shotgun (WGS) entry which is preliminary data.</text>
</comment>
<evidence type="ECO:0000313" key="2">
    <source>
        <dbReference type="EMBL" id="GFD55427.1"/>
    </source>
</evidence>
<feature type="region of interest" description="Disordered" evidence="1">
    <location>
        <begin position="1"/>
        <end position="20"/>
    </location>
</feature>
<dbReference type="AlphaFoldDB" id="A0A699X6V0"/>
<reference evidence="2" key="1">
    <citation type="journal article" date="2019" name="Sci. Rep.">
        <title>Draft genome of Tanacetum cinerariifolium, the natural source of mosquito coil.</title>
        <authorList>
            <person name="Yamashiro T."/>
            <person name="Shiraishi A."/>
            <person name="Satake H."/>
            <person name="Nakayama K."/>
        </authorList>
    </citation>
    <scope>NUCLEOTIDE SEQUENCE</scope>
</reference>
<proteinExistence type="predicted"/>
<protein>
    <submittedName>
        <fullName evidence="2">Uncharacterized protein</fullName>
    </submittedName>
</protein>
<feature type="non-terminal residue" evidence="2">
    <location>
        <position position="1"/>
    </location>
</feature>
<evidence type="ECO:0000256" key="1">
    <source>
        <dbReference type="SAM" id="MobiDB-lite"/>
    </source>
</evidence>
<accession>A0A699X6V0</accession>
<sequence length="59" mass="5798">EAGPVGDQELQRAGDAGGVAGNQGAVRAVAVERHQGTVEPGLFMGASAAFDIVGLQHGA</sequence>
<organism evidence="2">
    <name type="scientific">Tanacetum cinerariifolium</name>
    <name type="common">Dalmatian daisy</name>
    <name type="synonym">Chrysanthemum cinerariifolium</name>
    <dbReference type="NCBI Taxonomy" id="118510"/>
    <lineage>
        <taxon>Eukaryota</taxon>
        <taxon>Viridiplantae</taxon>
        <taxon>Streptophyta</taxon>
        <taxon>Embryophyta</taxon>
        <taxon>Tracheophyta</taxon>
        <taxon>Spermatophyta</taxon>
        <taxon>Magnoliopsida</taxon>
        <taxon>eudicotyledons</taxon>
        <taxon>Gunneridae</taxon>
        <taxon>Pentapetalae</taxon>
        <taxon>asterids</taxon>
        <taxon>campanulids</taxon>
        <taxon>Asterales</taxon>
        <taxon>Asteraceae</taxon>
        <taxon>Asteroideae</taxon>
        <taxon>Anthemideae</taxon>
        <taxon>Anthemidinae</taxon>
        <taxon>Tanacetum</taxon>
    </lineage>
</organism>
<name>A0A699X6V0_TANCI</name>
<dbReference type="EMBL" id="BKCJ011817820">
    <property type="protein sequence ID" value="GFD55427.1"/>
    <property type="molecule type" value="Genomic_DNA"/>
</dbReference>